<evidence type="ECO:0000313" key="5">
    <source>
        <dbReference type="EMBL" id="KAE9275423.1"/>
    </source>
</evidence>
<evidence type="ECO:0000313" key="3">
    <source>
        <dbReference type="EMBL" id="KAE9162159.1"/>
    </source>
</evidence>
<dbReference type="Proteomes" id="UP000440732">
    <property type="component" value="Unassembled WGS sequence"/>
</dbReference>
<dbReference type="Proteomes" id="UP000437068">
    <property type="component" value="Unassembled WGS sequence"/>
</dbReference>
<sequence>LRSLDSKLCAERKLELLREPNYN</sequence>
<dbReference type="Proteomes" id="UP000488956">
    <property type="component" value="Unassembled WGS sequence"/>
</dbReference>
<dbReference type="EMBL" id="QXGD01005451">
    <property type="protein sequence ID" value="KAE9166139.1"/>
    <property type="molecule type" value="Genomic_DNA"/>
</dbReference>
<dbReference type="AlphaFoldDB" id="A0A6A3PXU1"/>
<dbReference type="Proteomes" id="UP000433483">
    <property type="component" value="Unassembled WGS sequence"/>
</dbReference>
<dbReference type="EMBL" id="QXGB01005820">
    <property type="protein sequence ID" value="KAE9162159.1"/>
    <property type="molecule type" value="Genomic_DNA"/>
</dbReference>
<evidence type="ECO:0000313" key="2">
    <source>
        <dbReference type="EMBL" id="KAE9064203.1"/>
    </source>
</evidence>
<feature type="non-terminal residue" evidence="2">
    <location>
        <position position="1"/>
    </location>
</feature>
<evidence type="ECO:0000313" key="7">
    <source>
        <dbReference type="Proteomes" id="UP000437068"/>
    </source>
</evidence>
<evidence type="ECO:0000313" key="6">
    <source>
        <dbReference type="Proteomes" id="UP000433483"/>
    </source>
</evidence>
<comment type="caution">
    <text evidence="2">The sequence shown here is derived from an EMBL/GenBank/DDBJ whole genome shotgun (WGS) entry which is preliminary data.</text>
</comment>
<evidence type="ECO:0000313" key="1">
    <source>
        <dbReference type="EMBL" id="KAE9053112.1"/>
    </source>
</evidence>
<protein>
    <submittedName>
        <fullName evidence="2">Uncharacterized protein</fullName>
    </submittedName>
</protein>
<keyword evidence="6" id="KW-1185">Reference proteome</keyword>
<accession>A0A6A3PXU1</accession>
<evidence type="ECO:0000313" key="8">
    <source>
        <dbReference type="Proteomes" id="UP000440367"/>
    </source>
</evidence>
<name>A0A6A3PXU1_9STRA</name>
<dbReference type="EMBL" id="QXFX01011523">
    <property type="protein sequence ID" value="KAE9053112.1"/>
    <property type="molecule type" value="Genomic_DNA"/>
</dbReference>
<dbReference type="EMBL" id="QXGA01006148">
    <property type="protein sequence ID" value="KAE9064203.1"/>
    <property type="molecule type" value="Genomic_DNA"/>
</dbReference>
<gene>
    <name evidence="5" type="ORF">PF001_g26591</name>
    <name evidence="4" type="ORF">PF002_g31193</name>
    <name evidence="3" type="ORF">PF005_g30965</name>
    <name evidence="2" type="ORF">PF006_g30754</name>
    <name evidence="1" type="ORF">PF010_g33044</name>
</gene>
<reference evidence="6 7" key="1">
    <citation type="submission" date="2018-08" db="EMBL/GenBank/DDBJ databases">
        <title>Genomic investigation of the strawberry pathogen Phytophthora fragariae indicates pathogenicity is determined by transcriptional variation in three key races.</title>
        <authorList>
            <person name="Adams T.M."/>
            <person name="Armitage A.D."/>
            <person name="Sobczyk M.K."/>
            <person name="Bates H.J."/>
            <person name="Dunwell J.M."/>
            <person name="Nellist C.F."/>
            <person name="Harrison R.J."/>
        </authorList>
    </citation>
    <scope>NUCLEOTIDE SEQUENCE [LARGE SCALE GENOMIC DNA]</scope>
    <source>
        <strain evidence="5 7">A4</strain>
        <strain evidence="4 8">BC-1</strain>
        <strain evidence="3 6">NOV-27</strain>
        <strain evidence="2 9">NOV-5</strain>
        <strain evidence="1 10">ONT-3</strain>
    </source>
</reference>
<evidence type="ECO:0000313" key="9">
    <source>
        <dbReference type="Proteomes" id="UP000440732"/>
    </source>
</evidence>
<organism evidence="2 9">
    <name type="scientific">Phytophthora fragariae</name>
    <dbReference type="NCBI Taxonomy" id="53985"/>
    <lineage>
        <taxon>Eukaryota</taxon>
        <taxon>Sar</taxon>
        <taxon>Stramenopiles</taxon>
        <taxon>Oomycota</taxon>
        <taxon>Peronosporomycetes</taxon>
        <taxon>Peronosporales</taxon>
        <taxon>Peronosporaceae</taxon>
        <taxon>Phytophthora</taxon>
    </lineage>
</organism>
<evidence type="ECO:0000313" key="4">
    <source>
        <dbReference type="EMBL" id="KAE9166139.1"/>
    </source>
</evidence>
<evidence type="ECO:0000313" key="10">
    <source>
        <dbReference type="Proteomes" id="UP000488956"/>
    </source>
</evidence>
<dbReference type="Proteomes" id="UP000440367">
    <property type="component" value="Unassembled WGS sequence"/>
</dbReference>
<proteinExistence type="predicted"/>
<dbReference type="EMBL" id="QXGE01003375">
    <property type="protein sequence ID" value="KAE9275423.1"/>
    <property type="molecule type" value="Genomic_DNA"/>
</dbReference>